<evidence type="ECO:0000313" key="4">
    <source>
        <dbReference type="Proteomes" id="UP000594638"/>
    </source>
</evidence>
<dbReference type="EMBL" id="CACTIH010002053">
    <property type="protein sequence ID" value="CAA2972452.1"/>
    <property type="molecule type" value="Genomic_DNA"/>
</dbReference>
<evidence type="ECO:0000313" key="3">
    <source>
        <dbReference type="EMBL" id="CAA2972452.1"/>
    </source>
</evidence>
<feature type="region of interest" description="Disordered" evidence="2">
    <location>
        <begin position="873"/>
        <end position="955"/>
    </location>
</feature>
<organism evidence="3 4">
    <name type="scientific">Olea europaea subsp. europaea</name>
    <dbReference type="NCBI Taxonomy" id="158383"/>
    <lineage>
        <taxon>Eukaryota</taxon>
        <taxon>Viridiplantae</taxon>
        <taxon>Streptophyta</taxon>
        <taxon>Embryophyta</taxon>
        <taxon>Tracheophyta</taxon>
        <taxon>Spermatophyta</taxon>
        <taxon>Magnoliopsida</taxon>
        <taxon>eudicotyledons</taxon>
        <taxon>Gunneridae</taxon>
        <taxon>Pentapetalae</taxon>
        <taxon>asterids</taxon>
        <taxon>lamiids</taxon>
        <taxon>Lamiales</taxon>
        <taxon>Oleaceae</taxon>
        <taxon>Oleeae</taxon>
        <taxon>Olea</taxon>
    </lineage>
</organism>
<evidence type="ECO:0000256" key="1">
    <source>
        <dbReference type="SAM" id="Coils"/>
    </source>
</evidence>
<feature type="compositionally biased region" description="Basic and acidic residues" evidence="2">
    <location>
        <begin position="407"/>
        <end position="418"/>
    </location>
</feature>
<feature type="compositionally biased region" description="Basic and acidic residues" evidence="2">
    <location>
        <begin position="946"/>
        <end position="955"/>
    </location>
</feature>
<proteinExistence type="predicted"/>
<name>A0A8S0R156_OLEEU</name>
<keyword evidence="4" id="KW-1185">Reference proteome</keyword>
<reference evidence="3 4" key="1">
    <citation type="submission" date="2019-12" db="EMBL/GenBank/DDBJ databases">
        <authorList>
            <person name="Alioto T."/>
            <person name="Alioto T."/>
            <person name="Gomez Garrido J."/>
        </authorList>
    </citation>
    <scope>NUCLEOTIDE SEQUENCE [LARGE SCALE GENOMIC DNA]</scope>
</reference>
<gene>
    <name evidence="3" type="ORF">OLEA9_A016801</name>
</gene>
<dbReference type="Gramene" id="OE9A016801T1">
    <property type="protein sequence ID" value="OE9A016801C1"/>
    <property type="gene ID" value="OE9A016801"/>
</dbReference>
<feature type="compositionally biased region" description="Polar residues" evidence="2">
    <location>
        <begin position="930"/>
        <end position="942"/>
    </location>
</feature>
<accession>A0A8S0R156</accession>
<keyword evidence="1" id="KW-0175">Coiled coil</keyword>
<feature type="compositionally biased region" description="Polar residues" evidence="2">
    <location>
        <begin position="582"/>
        <end position="595"/>
    </location>
</feature>
<evidence type="ECO:0008006" key="5">
    <source>
        <dbReference type="Google" id="ProtNLM"/>
    </source>
</evidence>
<dbReference type="OrthoDB" id="767933at2759"/>
<comment type="caution">
    <text evidence="3">The sequence shown here is derived from an EMBL/GenBank/DDBJ whole genome shotgun (WGS) entry which is preliminary data.</text>
</comment>
<evidence type="ECO:0000256" key="2">
    <source>
        <dbReference type="SAM" id="MobiDB-lite"/>
    </source>
</evidence>
<feature type="region of interest" description="Disordered" evidence="2">
    <location>
        <begin position="376"/>
        <end position="459"/>
    </location>
</feature>
<dbReference type="PANTHER" id="PTHR31008:SF15">
    <property type="entry name" value="GPI-ANCHORED ADHESIN-LIKE PROTEIN"/>
    <property type="match status" value="1"/>
</dbReference>
<dbReference type="Proteomes" id="UP000594638">
    <property type="component" value="Unassembled WGS sequence"/>
</dbReference>
<dbReference type="AlphaFoldDB" id="A0A8S0R156"/>
<feature type="region of interest" description="Disordered" evidence="2">
    <location>
        <begin position="557"/>
        <end position="595"/>
    </location>
</feature>
<feature type="compositionally biased region" description="Basic and acidic residues" evidence="2">
    <location>
        <begin position="387"/>
        <end position="400"/>
    </location>
</feature>
<feature type="compositionally biased region" description="Basic and acidic residues" evidence="2">
    <location>
        <begin position="433"/>
        <end position="445"/>
    </location>
</feature>
<feature type="coiled-coil region" evidence="1">
    <location>
        <begin position="759"/>
        <end position="786"/>
    </location>
</feature>
<dbReference type="PANTHER" id="PTHR31008">
    <property type="entry name" value="COP1-INTERACTING PROTEIN-RELATED"/>
    <property type="match status" value="1"/>
</dbReference>
<protein>
    <recommendedName>
        <fullName evidence="5">COP1-interacting protein 7</fullName>
    </recommendedName>
</protein>
<feature type="compositionally biased region" description="Polar residues" evidence="2">
    <location>
        <begin position="419"/>
        <end position="428"/>
    </location>
</feature>
<sequence length="955" mass="105027">MKSDVHLDYAEFCLSPKRLRCELFVSSDGNTKKLASGLVKPFAAHLKVAEAQVASAAQSVKLEVGSCKNSETWFTKGTLERFVRFVNTPEILELVNKLDDEISQLEAAQRIYSQGAGDQLYDTGEASATAAADATKKELLRAFDGRIDVVMQNLSTEYARAAAAGFNVKTVSELQMFAERFGAHHLNESCGKFISLSERRSHLINPWKFRSDDWVVRSSYGSDGSIVDDLASSPPAEPLKQHDGSSGYQQQKPRPVASPLRCSFSRGSTVDAVAAIDEKEESTASDQAESIQASQSTARRLSVLDRISLFENKQKENSWSGAKPVVGKSGELRRLSSDLSLAPSTAAEKAVLRRWSGAGDINVTTNAVMSEANTATGLGLGPISENGLKDSSFDKSKDTIDSSNSNRDLDSGESDCSKDQTNGKTQSRLFIGRPKDQENSEEKFRFSPGGTGEEVIGSRDEVKSKGFLSGEDFGGQAEIRSQGENFESRSILQAPQKTVRDSGPVEGGTGSKIKEDFAALYIGIEAESMGARKEIEKKELASSKKLSVSFASRVEDSASQGMKLERQVSAPEQIKKTEALRETSSSYGNSRTPFSGKLMTQAQEGFDSFKTPPPDQNQVQWVRQSKGSQELKDLKTKATELEKLFDEHKLRGTGDQSYTSLRGKSANIRPKQVADIALSQLSDNYPSTESARSPKNKTGFIAAPLLGTVDTQNYSDDLNRDFNELSVSECSRGKFYDRYTQKRDAKLRDEWCSNRVGKEAKLKAMKDSLEQSRAEIKAKLSESADRHDSISSTRRRAERLRSFNINSSTMDQQHLEFGNSEGDENALEFLEQKRARDNMVSDATSCVDDGSRSVQEKKLLPTKSMCYSTPRHLAAPAPRATTKVSSINTGRRRMQPENALAQSVPNFSDLRKENTKPCGGTSKMIRPQERNSASSKSRSQEAQLVEEEKSRDHIC</sequence>
<feature type="region of interest" description="Disordered" evidence="2">
    <location>
        <begin position="226"/>
        <end position="262"/>
    </location>
</feature>